<dbReference type="GeneID" id="62233691"/>
<reference evidence="2 3" key="1">
    <citation type="journal article" date="2020" name="Genome Biol. Evol.">
        <title>Comparative genomics of Sclerotiniaceae.</title>
        <authorList>
            <person name="Valero Jimenez C.A."/>
            <person name="Steentjes M."/>
            <person name="Scholten O.E."/>
            <person name="Van Kan J.A.L."/>
        </authorList>
    </citation>
    <scope>NUCLEOTIDE SEQUENCE [LARGE SCALE GENOMIC DNA]</scope>
    <source>
        <strain evidence="2 3">B1</strain>
    </source>
</reference>
<dbReference type="RefSeq" id="XP_038809220.1">
    <property type="nucleotide sequence ID" value="XM_038954540.1"/>
</dbReference>
<evidence type="ECO:0000313" key="2">
    <source>
        <dbReference type="EMBL" id="KAF7925692.1"/>
    </source>
</evidence>
<organism evidence="2 3">
    <name type="scientific">Botrytis deweyae</name>
    <dbReference type="NCBI Taxonomy" id="2478750"/>
    <lineage>
        <taxon>Eukaryota</taxon>
        <taxon>Fungi</taxon>
        <taxon>Dikarya</taxon>
        <taxon>Ascomycota</taxon>
        <taxon>Pezizomycotina</taxon>
        <taxon>Leotiomycetes</taxon>
        <taxon>Helotiales</taxon>
        <taxon>Sclerotiniaceae</taxon>
        <taxon>Botrytis</taxon>
    </lineage>
</organism>
<dbReference type="PANTHER" id="PTHR33112:SF16">
    <property type="entry name" value="HETEROKARYON INCOMPATIBILITY DOMAIN-CONTAINING PROTEIN"/>
    <property type="match status" value="1"/>
</dbReference>
<dbReference type="PANTHER" id="PTHR33112">
    <property type="entry name" value="DOMAIN PROTEIN, PUTATIVE-RELATED"/>
    <property type="match status" value="1"/>
</dbReference>
<feature type="domain" description="Heterokaryon incompatibility" evidence="1">
    <location>
        <begin position="103"/>
        <end position="258"/>
    </location>
</feature>
<name>A0ABQ7IJ31_9HELO</name>
<sequence>MFVPVSGQIIVWQPFHEAFQLSIYTTEDDRLAKRVPFRPLSSDVSSKESFDIICTWLQQCLSKHEKCQNRDEINQKLPTRVIDVQHEGQDPFLVETNQRNGNWVALSYCWGSSPTAVTTRQNLQQHCNKIPISSLPQTMKDAIVVARRLGYRYLWIDSLCIIQDSPEDWAVESLKMADVYGGASLTIAAGAGIDTASGIFDSTNVFRQQQCGKFNFSIEGYDPHHPEARGRLYVMNSMDLNPYTLAGCLSKRAWTLQENLMSRRLITFGKEQLYWRCITQGFIEASPTREITLRNHRRGTSRGNHTDFIRRNMNENKTTLRSWYDIVNDYIHRHITMPKDVLIGISAIAKVMAEEMRQSPTAYKAGLWEHDFHKGLLWRRSHHSRLPLIRHTKYIAPSWSWASVSASHMSLPHIYRDEKRVDNSPCSFDDEKYDDNPPPSDAEITEINIKNENEDHFGMVQGGYVKLSATTLEICRHEIPSIFLDCPENAKDEIRFPPKGSADQHFNFS</sequence>
<proteinExistence type="predicted"/>
<accession>A0ABQ7IJ31</accession>
<dbReference type="Proteomes" id="UP000783213">
    <property type="component" value="Unassembled WGS sequence"/>
</dbReference>
<gene>
    <name evidence="2" type="ORF">EAE98_006917</name>
</gene>
<dbReference type="EMBL" id="RCSX01000015">
    <property type="protein sequence ID" value="KAF7925692.1"/>
    <property type="molecule type" value="Genomic_DNA"/>
</dbReference>
<dbReference type="InterPro" id="IPR010730">
    <property type="entry name" value="HET"/>
</dbReference>
<dbReference type="Pfam" id="PF06985">
    <property type="entry name" value="HET"/>
    <property type="match status" value="1"/>
</dbReference>
<evidence type="ECO:0000259" key="1">
    <source>
        <dbReference type="Pfam" id="PF06985"/>
    </source>
</evidence>
<evidence type="ECO:0000313" key="3">
    <source>
        <dbReference type="Proteomes" id="UP000783213"/>
    </source>
</evidence>
<protein>
    <recommendedName>
        <fullName evidence="1">Heterokaryon incompatibility domain-containing protein</fullName>
    </recommendedName>
</protein>
<comment type="caution">
    <text evidence="2">The sequence shown here is derived from an EMBL/GenBank/DDBJ whole genome shotgun (WGS) entry which is preliminary data.</text>
</comment>
<keyword evidence="3" id="KW-1185">Reference proteome</keyword>